<dbReference type="SUPFAM" id="SSF53187">
    <property type="entry name" value="Zn-dependent exopeptidases"/>
    <property type="match status" value="1"/>
</dbReference>
<evidence type="ECO:0000313" key="5">
    <source>
        <dbReference type="Proteomes" id="UP000658514"/>
    </source>
</evidence>
<keyword evidence="1" id="KW-0378">Hydrolase</keyword>
<evidence type="ECO:0000256" key="1">
    <source>
        <dbReference type="ARBA" id="ARBA00022801"/>
    </source>
</evidence>
<evidence type="ECO:0000313" key="4">
    <source>
        <dbReference type="EMBL" id="MBD2196250.1"/>
    </source>
</evidence>
<dbReference type="InterPro" id="IPR021731">
    <property type="entry name" value="AMIN_dom"/>
</dbReference>
<gene>
    <name evidence="4" type="ORF">H6G24_12190</name>
</gene>
<feature type="region of interest" description="Disordered" evidence="2">
    <location>
        <begin position="424"/>
        <end position="461"/>
    </location>
</feature>
<evidence type="ECO:0000259" key="3">
    <source>
        <dbReference type="SMART" id="SM00646"/>
    </source>
</evidence>
<dbReference type="CDD" id="cd02696">
    <property type="entry name" value="MurNAc-LAA"/>
    <property type="match status" value="1"/>
</dbReference>
<dbReference type="Pfam" id="PF01520">
    <property type="entry name" value="Amidase_3"/>
    <property type="match status" value="1"/>
</dbReference>
<feature type="compositionally biased region" description="Pro residues" evidence="2">
    <location>
        <begin position="427"/>
        <end position="438"/>
    </location>
</feature>
<evidence type="ECO:0000256" key="2">
    <source>
        <dbReference type="SAM" id="MobiDB-lite"/>
    </source>
</evidence>
<keyword evidence="5" id="KW-1185">Reference proteome</keyword>
<dbReference type="PANTHER" id="PTHR30404">
    <property type="entry name" value="N-ACETYLMURAMOYL-L-ALANINE AMIDASE"/>
    <property type="match status" value="1"/>
</dbReference>
<dbReference type="Pfam" id="PF11741">
    <property type="entry name" value="AMIN"/>
    <property type="match status" value="2"/>
</dbReference>
<name>A0ABR8A8C6_9CYAN</name>
<proteinExistence type="predicted"/>
<dbReference type="PANTHER" id="PTHR30404:SF0">
    <property type="entry name" value="N-ACETYLMURAMOYL-L-ALANINE AMIDASE AMIC"/>
    <property type="match status" value="1"/>
</dbReference>
<dbReference type="SMART" id="SM00646">
    <property type="entry name" value="Ami_3"/>
    <property type="match status" value="1"/>
</dbReference>
<dbReference type="Gene3D" id="2.60.40.3500">
    <property type="match status" value="1"/>
</dbReference>
<organism evidence="4 5">
    <name type="scientific">Calothrix parietina FACHB-288</name>
    <dbReference type="NCBI Taxonomy" id="2692896"/>
    <lineage>
        <taxon>Bacteria</taxon>
        <taxon>Bacillati</taxon>
        <taxon>Cyanobacteriota</taxon>
        <taxon>Cyanophyceae</taxon>
        <taxon>Nostocales</taxon>
        <taxon>Calotrichaceae</taxon>
        <taxon>Calothrix</taxon>
    </lineage>
</organism>
<comment type="caution">
    <text evidence="4">The sequence shown here is derived from an EMBL/GenBank/DDBJ whole genome shotgun (WGS) entry which is preliminary data.</text>
</comment>
<feature type="domain" description="MurNAc-LAA" evidence="3">
    <location>
        <begin position="530"/>
        <end position="639"/>
    </location>
</feature>
<dbReference type="Proteomes" id="UP000658514">
    <property type="component" value="Unassembled WGS sequence"/>
</dbReference>
<dbReference type="RefSeq" id="WP_190541345.1">
    <property type="nucleotide sequence ID" value="NZ_CAWPNO010000047.1"/>
</dbReference>
<sequence>MKLHWLLPGTFGTILILSSPVFAARLESWRFDANQNVLEINTAGGVQPKAQLIFNPTRLVIDLPQTVFGRPQVTQPVGGAIQSVRVGQFDPETTRIVVELAPGYTIDPEQVKFTGLSASRWTVKLPNPKPEQVAVLADANRPQPDSSGVVVPSNTSPIPPTNPSTNVYNNVVKTGPITPINDRTAVNTATGATQIENLRVTGDGFFIRTSGDTPKIQVNRTSDRKAINVDITGASLSPQLEQRDVLINRYGVNRIIFSQLPSQPPVVRMTMRVDSNSPDWRAISSTMGGFVLLPNSGVVRLPGNNNPAPVNSNTDSPATIQAIELGGNGTQLLIRADQQLSATGGWDRTSGLFRITINNAKLSPRVTGPALDANSPILRVRVQPQEANTVVVYVQPAAGVQIGELNQVGSQLIALQLQRSRSVTAPRTPPVVLPPLPLPNQGQLPDPVTDNPPTVSQPVPSPTVPRGKLLVVIDPGHGGKDSGAPGLGGLLEKDVVLPIGIQVARILERNGVQVVLTRDADFFVELQGRVDIAERVNATAFVSIHANSVDKRSDVNGLEVYYYDSGYALAETVRNSILNNISTIKDRGTRKARFYVLRKSSMPSILVETGYMTGREDNPRLGNPAYQSRMAEAIANGILRYLKRI</sequence>
<feature type="region of interest" description="Disordered" evidence="2">
    <location>
        <begin position="140"/>
        <end position="163"/>
    </location>
</feature>
<dbReference type="InterPro" id="IPR002508">
    <property type="entry name" value="MurNAc-LAA_cat"/>
</dbReference>
<accession>A0ABR8A8C6</accession>
<reference evidence="4 5" key="1">
    <citation type="journal article" date="2020" name="ISME J.">
        <title>Comparative genomics reveals insights into cyanobacterial evolution and habitat adaptation.</title>
        <authorList>
            <person name="Chen M.Y."/>
            <person name="Teng W.K."/>
            <person name="Zhao L."/>
            <person name="Hu C.X."/>
            <person name="Zhou Y.K."/>
            <person name="Han B.P."/>
            <person name="Song L.R."/>
            <person name="Shu W.S."/>
        </authorList>
    </citation>
    <scope>NUCLEOTIDE SEQUENCE [LARGE SCALE GENOMIC DNA]</scope>
    <source>
        <strain evidence="4 5">FACHB-288</strain>
    </source>
</reference>
<dbReference type="Gene3D" id="3.40.630.40">
    <property type="entry name" value="Zn-dependent exopeptidases"/>
    <property type="match status" value="1"/>
</dbReference>
<dbReference type="InterPro" id="IPR050695">
    <property type="entry name" value="N-acetylmuramoyl_amidase_3"/>
</dbReference>
<protein>
    <submittedName>
        <fullName evidence="4">N-acetylmuramoyl-L-alanine amidase</fullName>
    </submittedName>
</protein>
<dbReference type="EMBL" id="JACJQH010000016">
    <property type="protein sequence ID" value="MBD2196250.1"/>
    <property type="molecule type" value="Genomic_DNA"/>
</dbReference>